<feature type="compositionally biased region" description="Low complexity" evidence="1">
    <location>
        <begin position="278"/>
        <end position="290"/>
    </location>
</feature>
<keyword evidence="3" id="KW-1185">Reference proteome</keyword>
<feature type="region of interest" description="Disordered" evidence="1">
    <location>
        <begin position="315"/>
        <end position="357"/>
    </location>
</feature>
<proteinExistence type="predicted"/>
<name>A0AAE0H331_9CHLO</name>
<feature type="region of interest" description="Disordered" evidence="1">
    <location>
        <begin position="1"/>
        <end position="36"/>
    </location>
</feature>
<feature type="compositionally biased region" description="Low complexity" evidence="1">
    <location>
        <begin position="11"/>
        <end position="22"/>
    </location>
</feature>
<dbReference type="EMBL" id="LGRX02000347">
    <property type="protein sequence ID" value="KAK3288825.1"/>
    <property type="molecule type" value="Genomic_DNA"/>
</dbReference>
<feature type="compositionally biased region" description="Low complexity" evidence="1">
    <location>
        <begin position="346"/>
        <end position="357"/>
    </location>
</feature>
<accession>A0AAE0H331</accession>
<dbReference type="Proteomes" id="UP001190700">
    <property type="component" value="Unassembled WGS sequence"/>
</dbReference>
<feature type="compositionally biased region" description="Basic and acidic residues" evidence="1">
    <location>
        <begin position="330"/>
        <end position="345"/>
    </location>
</feature>
<sequence>MILEKRGAGGMAQRGARTQAAGVPLSPGEPALHEGLVSPPVPDGLVGLLSTPGGARGSLVDAVEMTEVASPESSGPMADVLGSREWSSRSDVEYLWEDGQMHGAGKAERLALLSLAPSAPERRADERNWMEALERGLERPEQVAIWGEGTFLGNDEWTIHPVREGVLTLVEMAFQSAQGAGGGARMRRRRCRQKLSGRCMTRWRRTTEAGPDPAPLGCAPLDVSTAVTAAAAARTAEGTACAAGGAAAVATEGAAAAATAAAIAATNMGGMGSGGSGNSSTNNSSNNMGGRRSGGSSSGERGEVLCRDCDECGGGAAAHDVDPPPGEDDPAFRCHVLGEDRRAPDADGPPLAAGTPA</sequence>
<evidence type="ECO:0000256" key="1">
    <source>
        <dbReference type="SAM" id="MobiDB-lite"/>
    </source>
</evidence>
<gene>
    <name evidence="2" type="ORF">CYMTET_3723</name>
</gene>
<evidence type="ECO:0000313" key="3">
    <source>
        <dbReference type="Proteomes" id="UP001190700"/>
    </source>
</evidence>
<dbReference type="AlphaFoldDB" id="A0AAE0H331"/>
<comment type="caution">
    <text evidence="2">The sequence shown here is derived from an EMBL/GenBank/DDBJ whole genome shotgun (WGS) entry which is preliminary data.</text>
</comment>
<organism evidence="2 3">
    <name type="scientific">Cymbomonas tetramitiformis</name>
    <dbReference type="NCBI Taxonomy" id="36881"/>
    <lineage>
        <taxon>Eukaryota</taxon>
        <taxon>Viridiplantae</taxon>
        <taxon>Chlorophyta</taxon>
        <taxon>Pyramimonadophyceae</taxon>
        <taxon>Pyramimonadales</taxon>
        <taxon>Pyramimonadaceae</taxon>
        <taxon>Cymbomonas</taxon>
    </lineage>
</organism>
<evidence type="ECO:0000313" key="2">
    <source>
        <dbReference type="EMBL" id="KAK3288825.1"/>
    </source>
</evidence>
<reference evidence="2 3" key="1">
    <citation type="journal article" date="2015" name="Genome Biol. Evol.">
        <title>Comparative Genomics of a Bacterivorous Green Alga Reveals Evolutionary Causalities and Consequences of Phago-Mixotrophic Mode of Nutrition.</title>
        <authorList>
            <person name="Burns J.A."/>
            <person name="Paasch A."/>
            <person name="Narechania A."/>
            <person name="Kim E."/>
        </authorList>
    </citation>
    <scope>NUCLEOTIDE SEQUENCE [LARGE SCALE GENOMIC DNA]</scope>
    <source>
        <strain evidence="2 3">PLY_AMNH</strain>
    </source>
</reference>
<protein>
    <submittedName>
        <fullName evidence="2">Uncharacterized protein</fullName>
    </submittedName>
</protein>
<feature type="region of interest" description="Disordered" evidence="1">
    <location>
        <begin position="272"/>
        <end position="301"/>
    </location>
</feature>